<reference evidence="2 3" key="1">
    <citation type="journal article" date="2013" name="Science">
        <title>Pandoraviruses: amoeba viruses with genomes up to 2.5 Mb reaching that of parasitic eukaryotes.</title>
        <authorList>
            <person name="Philippe N."/>
            <person name="Legendre M."/>
            <person name="Doutre G."/>
            <person name="Coute Y."/>
            <person name="Poirot O."/>
            <person name="Lescot M."/>
            <person name="Arslan D."/>
            <person name="Seltzer V."/>
            <person name="Bertaux L."/>
            <person name="Bruley C."/>
            <person name="Garin J."/>
            <person name="Claverie J.M."/>
            <person name="Abergel C."/>
        </authorList>
    </citation>
    <scope>NUCLEOTIDE SEQUENCE [LARGE SCALE GENOMIC DNA]</scope>
    <source>
        <strain evidence="2">Melbourne</strain>
    </source>
</reference>
<evidence type="ECO:0000256" key="1">
    <source>
        <dbReference type="SAM" id="MobiDB-lite"/>
    </source>
</evidence>
<dbReference type="KEGG" id="vg:34567927"/>
<name>A0A291AUE9_9VIRU</name>
<dbReference type="Proteomes" id="UP000201566">
    <property type="component" value="Segment"/>
</dbReference>
<proteinExistence type="predicted"/>
<dbReference type="GeneID" id="34567927"/>
<evidence type="ECO:0000313" key="3">
    <source>
        <dbReference type="Proteomes" id="UP000201566"/>
    </source>
</evidence>
<evidence type="ECO:0000313" key="2">
    <source>
        <dbReference type="EMBL" id="ATE82556.1"/>
    </source>
</evidence>
<protein>
    <submittedName>
        <fullName evidence="2">Uncharacterized protein</fullName>
    </submittedName>
</protein>
<dbReference type="RefSeq" id="YP_009430265.1">
    <property type="nucleotide sequence ID" value="NC_021858.1"/>
</dbReference>
<organism evidence="2 3">
    <name type="scientific">Pandoravirus dulcis</name>
    <dbReference type="NCBI Taxonomy" id="1349409"/>
    <lineage>
        <taxon>Viruses</taxon>
        <taxon>Pandoravirus</taxon>
    </lineage>
</organism>
<dbReference type="EMBL" id="KC977570">
    <property type="protein sequence ID" value="ATE82556.1"/>
    <property type="molecule type" value="Genomic_DNA"/>
</dbReference>
<gene>
    <name evidence="2" type="ORF">pdul_cds_856</name>
</gene>
<feature type="region of interest" description="Disordered" evidence="1">
    <location>
        <begin position="102"/>
        <end position="125"/>
    </location>
</feature>
<accession>A0A291AUE9</accession>
<sequence>MRNNQVWPCGEQHIVVVVAPPRGLLQKYASPQAEPRKQILSAQRRSPGPLGVVDVARRCARPGCVTEPRRKKGHEIAQTRARSKALCSCMAEPRRRLFFLFRKKSTQESKKKRKEKKKGDGLADAREPGRSWVLCIRATHVHTLTVYD</sequence>